<comment type="subcellular location">
    <subcellularLocation>
        <location evidence="1">Secreted</location>
    </subcellularLocation>
</comment>
<dbReference type="Pfam" id="PF00026">
    <property type="entry name" value="Asp"/>
    <property type="match status" value="1"/>
</dbReference>
<keyword evidence="5" id="KW-0732">Signal</keyword>
<reference evidence="16" key="1">
    <citation type="submission" date="2023-07" db="EMBL/GenBank/DDBJ databases">
        <authorList>
            <consortium name="CYATHOMIX"/>
        </authorList>
    </citation>
    <scope>NUCLEOTIDE SEQUENCE</scope>
    <source>
        <strain evidence="16">N/A</strain>
    </source>
</reference>
<dbReference type="PRINTS" id="PR00792">
    <property type="entry name" value="PEPSIN"/>
</dbReference>
<dbReference type="PROSITE" id="PS51767">
    <property type="entry name" value="PEPTIDASE_A1"/>
    <property type="match status" value="1"/>
</dbReference>
<evidence type="ECO:0000256" key="14">
    <source>
        <dbReference type="SAM" id="Phobius"/>
    </source>
</evidence>
<dbReference type="SUPFAM" id="SSF50630">
    <property type="entry name" value="Acid proteases"/>
    <property type="match status" value="1"/>
</dbReference>
<dbReference type="GO" id="GO:0005764">
    <property type="term" value="C:lysosome"/>
    <property type="evidence" value="ECO:0007669"/>
    <property type="project" value="TreeGrafter"/>
</dbReference>
<gene>
    <name evidence="16" type="ORF">CYNAS_LOCUS16190</name>
</gene>
<evidence type="ECO:0000256" key="6">
    <source>
        <dbReference type="ARBA" id="ARBA00022750"/>
    </source>
</evidence>
<feature type="disulfide bond" evidence="12">
    <location>
        <begin position="408"/>
        <end position="439"/>
    </location>
</feature>
<evidence type="ECO:0000256" key="12">
    <source>
        <dbReference type="PIRSR" id="PIRSR601461-2"/>
    </source>
</evidence>
<organism evidence="16 17">
    <name type="scientific">Cylicocyclus nassatus</name>
    <name type="common">Nematode worm</name>
    <dbReference type="NCBI Taxonomy" id="53992"/>
    <lineage>
        <taxon>Eukaryota</taxon>
        <taxon>Metazoa</taxon>
        <taxon>Ecdysozoa</taxon>
        <taxon>Nematoda</taxon>
        <taxon>Chromadorea</taxon>
        <taxon>Rhabditida</taxon>
        <taxon>Rhabditina</taxon>
        <taxon>Rhabditomorpha</taxon>
        <taxon>Strongyloidea</taxon>
        <taxon>Strongylidae</taxon>
        <taxon>Cylicocyclus</taxon>
    </lineage>
</organism>
<sequence length="485" mass="54685">MPLLWKIRFFRNREFVRGDRSLQIQVKHKWQFLLCLLILISDLSVYRKLLELATKMYVPMIFLTIVGCAMTAVHRMHVKRITPPMVEMIRNGTYEKFVSEMRRRAIHSNIVGDIHIQDLITYFDLEYIGEITIGDPQQTFRVVLDTGSANLWVSDNSCYKLPDRPDHCKNSLCDLGPICEVFCSDPSCCEVRNETHIENPCRNKARFIAEKSKTYETAGGSWSIRYGTGDAAGFFGRDTVRFGAQGTDQLVVPGTTFGQAETIADFFATTYVDGILGLGFTELAQQHVIPPLIRANSLGLLDEPIFTVYYSKNGNVKEVYGGTITYGGLDTINCEKEITYVPLSSATYWQFKVDAFSAKDYKTNETTWEAISDTGTSLISGPFDVVADIAEQFHAEFNFSYFLYTLDCKADAEVTITIAGKDYPITAKNLIVHIDESTCVLGLNPRIGASLAPQWILGGPFLREYCNIHDMAKKRIGFARPLEKR</sequence>
<dbReference type="GO" id="GO:0005576">
    <property type="term" value="C:extracellular region"/>
    <property type="evidence" value="ECO:0007669"/>
    <property type="project" value="UniProtKB-SubCell"/>
</dbReference>
<evidence type="ECO:0000256" key="11">
    <source>
        <dbReference type="PIRSR" id="PIRSR601461-1"/>
    </source>
</evidence>
<protein>
    <recommendedName>
        <fullName evidence="15">Peptidase A1 domain-containing protein</fullName>
    </recommendedName>
</protein>
<feature type="disulfide bond" evidence="12">
    <location>
        <begin position="158"/>
        <end position="201"/>
    </location>
</feature>
<keyword evidence="14" id="KW-1133">Transmembrane helix</keyword>
<evidence type="ECO:0000256" key="8">
    <source>
        <dbReference type="ARBA" id="ARBA00023145"/>
    </source>
</evidence>
<evidence type="ECO:0000313" key="16">
    <source>
        <dbReference type="EMBL" id="CAJ0604207.1"/>
    </source>
</evidence>
<keyword evidence="10" id="KW-0325">Glycoprotein</keyword>
<feature type="active site" evidence="11">
    <location>
        <position position="373"/>
    </location>
</feature>
<evidence type="ECO:0000256" key="4">
    <source>
        <dbReference type="ARBA" id="ARBA00022670"/>
    </source>
</evidence>
<keyword evidence="7 13" id="KW-0378">Hydrolase</keyword>
<dbReference type="AlphaFoldDB" id="A0AA36MC76"/>
<feature type="transmembrane region" description="Helical" evidence="14">
    <location>
        <begin position="56"/>
        <end position="73"/>
    </location>
</feature>
<comment type="caution">
    <text evidence="16">The sequence shown here is derived from an EMBL/GenBank/DDBJ whole genome shotgun (WGS) entry which is preliminary data.</text>
</comment>
<feature type="active site" evidence="11">
    <location>
        <position position="145"/>
    </location>
</feature>
<dbReference type="PROSITE" id="PS00141">
    <property type="entry name" value="ASP_PROTEASE"/>
    <property type="match status" value="2"/>
</dbReference>
<keyword evidence="9 12" id="KW-1015">Disulfide bond</keyword>
<evidence type="ECO:0000256" key="2">
    <source>
        <dbReference type="ARBA" id="ARBA00007447"/>
    </source>
</evidence>
<evidence type="ECO:0000259" key="15">
    <source>
        <dbReference type="PROSITE" id="PS51767"/>
    </source>
</evidence>
<keyword evidence="14" id="KW-0472">Membrane</keyword>
<dbReference type="InterPro" id="IPR033121">
    <property type="entry name" value="PEPTIDASE_A1"/>
</dbReference>
<dbReference type="InterPro" id="IPR001969">
    <property type="entry name" value="Aspartic_peptidase_AS"/>
</dbReference>
<comment type="similarity">
    <text evidence="2 13">Belongs to the peptidase A1 family.</text>
</comment>
<keyword evidence="3" id="KW-0964">Secreted</keyword>
<dbReference type="GO" id="GO:0006508">
    <property type="term" value="P:proteolysis"/>
    <property type="evidence" value="ECO:0007669"/>
    <property type="project" value="UniProtKB-KW"/>
</dbReference>
<proteinExistence type="inferred from homology"/>
<dbReference type="Proteomes" id="UP001176961">
    <property type="component" value="Unassembled WGS sequence"/>
</dbReference>
<dbReference type="PANTHER" id="PTHR47966:SF44">
    <property type="entry name" value="PEPTIDASE A1 DOMAIN-CONTAINING PROTEIN"/>
    <property type="match status" value="1"/>
</dbReference>
<dbReference type="EMBL" id="CATQJL010000305">
    <property type="protein sequence ID" value="CAJ0604207.1"/>
    <property type="molecule type" value="Genomic_DNA"/>
</dbReference>
<dbReference type="InterPro" id="IPR001461">
    <property type="entry name" value="Aspartic_peptidase_A1"/>
</dbReference>
<evidence type="ECO:0000256" key="9">
    <source>
        <dbReference type="ARBA" id="ARBA00023157"/>
    </source>
</evidence>
<dbReference type="GO" id="GO:0004190">
    <property type="term" value="F:aspartic-type endopeptidase activity"/>
    <property type="evidence" value="ECO:0007669"/>
    <property type="project" value="UniProtKB-KW"/>
</dbReference>
<evidence type="ECO:0000256" key="3">
    <source>
        <dbReference type="ARBA" id="ARBA00022525"/>
    </source>
</evidence>
<dbReference type="Gene3D" id="2.40.70.10">
    <property type="entry name" value="Acid Proteases"/>
    <property type="match status" value="2"/>
</dbReference>
<keyword evidence="6 13" id="KW-0064">Aspartyl protease</keyword>
<evidence type="ECO:0000256" key="1">
    <source>
        <dbReference type="ARBA" id="ARBA00004613"/>
    </source>
</evidence>
<keyword evidence="4 13" id="KW-0645">Protease</keyword>
<evidence type="ECO:0000256" key="10">
    <source>
        <dbReference type="ARBA" id="ARBA00023180"/>
    </source>
</evidence>
<evidence type="ECO:0000313" key="17">
    <source>
        <dbReference type="Proteomes" id="UP001176961"/>
    </source>
</evidence>
<dbReference type="PANTHER" id="PTHR47966">
    <property type="entry name" value="BETA-SITE APP-CLEAVING ENZYME, ISOFORM A-RELATED"/>
    <property type="match status" value="1"/>
</dbReference>
<dbReference type="InterPro" id="IPR034164">
    <property type="entry name" value="Pepsin-like_dom"/>
</dbReference>
<dbReference type="FunFam" id="2.40.70.10:FF:000058">
    <property type="entry name" value="ASpartyl Protease"/>
    <property type="match status" value="1"/>
</dbReference>
<keyword evidence="14" id="KW-0812">Transmembrane</keyword>
<dbReference type="InterPro" id="IPR021109">
    <property type="entry name" value="Peptidase_aspartic_dom_sf"/>
</dbReference>
<evidence type="ECO:0000256" key="13">
    <source>
        <dbReference type="RuleBase" id="RU000454"/>
    </source>
</evidence>
<evidence type="ECO:0000256" key="7">
    <source>
        <dbReference type="ARBA" id="ARBA00022801"/>
    </source>
</evidence>
<dbReference type="CDD" id="cd05471">
    <property type="entry name" value="pepsin_like"/>
    <property type="match status" value="1"/>
</dbReference>
<evidence type="ECO:0000256" key="5">
    <source>
        <dbReference type="ARBA" id="ARBA00022729"/>
    </source>
</evidence>
<keyword evidence="17" id="KW-1185">Reference proteome</keyword>
<keyword evidence="8" id="KW-0865">Zymogen</keyword>
<feature type="domain" description="Peptidase A1" evidence="15">
    <location>
        <begin position="127"/>
        <end position="479"/>
    </location>
</feature>
<name>A0AA36MC76_CYLNA</name>
<accession>A0AA36MC76</accession>